<protein>
    <submittedName>
        <fullName evidence="1">Uncharacterized protein</fullName>
    </submittedName>
</protein>
<proteinExistence type="predicted"/>
<accession>W9RDD6</accession>
<organism evidence="1 2">
    <name type="scientific">Morus notabilis</name>
    <dbReference type="NCBI Taxonomy" id="981085"/>
    <lineage>
        <taxon>Eukaryota</taxon>
        <taxon>Viridiplantae</taxon>
        <taxon>Streptophyta</taxon>
        <taxon>Embryophyta</taxon>
        <taxon>Tracheophyta</taxon>
        <taxon>Spermatophyta</taxon>
        <taxon>Magnoliopsida</taxon>
        <taxon>eudicotyledons</taxon>
        <taxon>Gunneridae</taxon>
        <taxon>Pentapetalae</taxon>
        <taxon>rosids</taxon>
        <taxon>fabids</taxon>
        <taxon>Rosales</taxon>
        <taxon>Moraceae</taxon>
        <taxon>Moreae</taxon>
        <taxon>Morus</taxon>
    </lineage>
</organism>
<evidence type="ECO:0000313" key="2">
    <source>
        <dbReference type="Proteomes" id="UP000030645"/>
    </source>
</evidence>
<sequence length="101" mass="11435">MEVYEEVVAVHETARSQLFDTTTILAGCTFVPSHRLLLGKESIEEAFASQHNQRIIFMTILGLQEKEKGGFATTKSRRKNPNVVANKVFCDDTSSQIYQRK</sequence>
<keyword evidence="2" id="KW-1185">Reference proteome</keyword>
<reference evidence="2" key="1">
    <citation type="submission" date="2013-01" db="EMBL/GenBank/DDBJ databases">
        <title>Draft Genome Sequence of a Mulberry Tree, Morus notabilis C.K. Schneid.</title>
        <authorList>
            <person name="He N."/>
            <person name="Zhao S."/>
        </authorList>
    </citation>
    <scope>NUCLEOTIDE SEQUENCE</scope>
</reference>
<evidence type="ECO:0000313" key="1">
    <source>
        <dbReference type="EMBL" id="EXB83844.1"/>
    </source>
</evidence>
<name>W9RDD6_9ROSA</name>
<dbReference type="Proteomes" id="UP000030645">
    <property type="component" value="Unassembled WGS sequence"/>
</dbReference>
<gene>
    <name evidence="1" type="ORF">L484_023451</name>
</gene>
<dbReference type="AlphaFoldDB" id="W9RDD6"/>
<dbReference type="EMBL" id="KE344887">
    <property type="protein sequence ID" value="EXB83844.1"/>
    <property type="molecule type" value="Genomic_DNA"/>
</dbReference>